<dbReference type="OrthoDB" id="69641at2759"/>
<dbReference type="PROSITE" id="PS00910">
    <property type="entry name" value="UPF0029"/>
    <property type="match status" value="1"/>
</dbReference>
<dbReference type="GO" id="GO:0140469">
    <property type="term" value="P:GCN2-mediated signaling"/>
    <property type="evidence" value="ECO:0007669"/>
    <property type="project" value="TreeGrafter"/>
</dbReference>
<feature type="non-terminal residue" evidence="4">
    <location>
        <position position="1"/>
    </location>
</feature>
<feature type="region of interest" description="Disordered" evidence="2">
    <location>
        <begin position="1"/>
        <end position="20"/>
    </location>
</feature>
<dbReference type="Proteomes" id="UP000305067">
    <property type="component" value="Unassembled WGS sequence"/>
</dbReference>
<dbReference type="InterPro" id="IPR001498">
    <property type="entry name" value="Impact_N"/>
</dbReference>
<accession>A0A5C3QYP2</accession>
<proteinExistence type="inferred from homology"/>
<dbReference type="PANTHER" id="PTHR16301:SF25">
    <property type="entry name" value="PROTEIN IMPACT"/>
    <property type="match status" value="1"/>
</dbReference>
<sequence length="251" mass="27764">LDAFVSHSKPSPIPVSTSQEVRDRGSTFSALIYRATSAEHAASVVKHLKFVAHAQKPATHEMFAWRCMVLKHGRTGLSGRDDDFELNQGSKDDGERWGGERILRVMQSQGVIDAVVVVSRWYGGIQLGPARFAHIETCAQEVCQTFVQKEQLEESVALLKSLDDILIDLRRELSDLTGSTTSSQSQASGKKAVDYQAKDDFDLAKARRLVIARENSIKAVKVALTKKREEISRKAPEEKADSAQAEDKPSE</sequence>
<comment type="similarity">
    <text evidence="1">Belongs to the IMPACT family.</text>
</comment>
<dbReference type="InterPro" id="IPR020569">
    <property type="entry name" value="UPF0029_Impact_CS"/>
</dbReference>
<protein>
    <recommendedName>
        <fullName evidence="3">Impact N-terminal domain-containing protein</fullName>
    </recommendedName>
</protein>
<reference evidence="4 5" key="1">
    <citation type="journal article" date="2019" name="Nat. Ecol. Evol.">
        <title>Megaphylogeny resolves global patterns of mushroom evolution.</title>
        <authorList>
            <person name="Varga T."/>
            <person name="Krizsan K."/>
            <person name="Foldi C."/>
            <person name="Dima B."/>
            <person name="Sanchez-Garcia M."/>
            <person name="Sanchez-Ramirez S."/>
            <person name="Szollosi G.J."/>
            <person name="Szarkandi J.G."/>
            <person name="Papp V."/>
            <person name="Albert L."/>
            <person name="Andreopoulos W."/>
            <person name="Angelini C."/>
            <person name="Antonin V."/>
            <person name="Barry K.W."/>
            <person name="Bougher N.L."/>
            <person name="Buchanan P."/>
            <person name="Buyck B."/>
            <person name="Bense V."/>
            <person name="Catcheside P."/>
            <person name="Chovatia M."/>
            <person name="Cooper J."/>
            <person name="Damon W."/>
            <person name="Desjardin D."/>
            <person name="Finy P."/>
            <person name="Geml J."/>
            <person name="Haridas S."/>
            <person name="Hughes K."/>
            <person name="Justo A."/>
            <person name="Karasinski D."/>
            <person name="Kautmanova I."/>
            <person name="Kiss B."/>
            <person name="Kocsube S."/>
            <person name="Kotiranta H."/>
            <person name="LaButti K.M."/>
            <person name="Lechner B.E."/>
            <person name="Liimatainen K."/>
            <person name="Lipzen A."/>
            <person name="Lukacs Z."/>
            <person name="Mihaltcheva S."/>
            <person name="Morgado L.N."/>
            <person name="Niskanen T."/>
            <person name="Noordeloos M.E."/>
            <person name="Ohm R.A."/>
            <person name="Ortiz-Santana B."/>
            <person name="Ovrebo C."/>
            <person name="Racz N."/>
            <person name="Riley R."/>
            <person name="Savchenko A."/>
            <person name="Shiryaev A."/>
            <person name="Soop K."/>
            <person name="Spirin V."/>
            <person name="Szebenyi C."/>
            <person name="Tomsovsky M."/>
            <person name="Tulloss R.E."/>
            <person name="Uehling J."/>
            <person name="Grigoriev I.V."/>
            <person name="Vagvolgyi C."/>
            <person name="Papp T."/>
            <person name="Martin F.M."/>
            <person name="Miettinen O."/>
            <person name="Hibbett D.S."/>
            <person name="Nagy L.G."/>
        </authorList>
    </citation>
    <scope>NUCLEOTIDE SEQUENCE [LARGE SCALE GENOMIC DNA]</scope>
    <source>
        <strain evidence="4 5">CBS 309.79</strain>
    </source>
</reference>
<name>A0A5C3QYP2_9AGAR</name>
<dbReference type="SUPFAM" id="SSF54211">
    <property type="entry name" value="Ribosomal protein S5 domain 2-like"/>
    <property type="match status" value="1"/>
</dbReference>
<dbReference type="InterPro" id="IPR023582">
    <property type="entry name" value="Impact"/>
</dbReference>
<dbReference type="Pfam" id="PF01205">
    <property type="entry name" value="Impact_N"/>
    <property type="match status" value="1"/>
</dbReference>
<evidence type="ECO:0000256" key="1">
    <source>
        <dbReference type="ARBA" id="ARBA00007665"/>
    </source>
</evidence>
<organism evidence="4 5">
    <name type="scientific">Pterulicium gracile</name>
    <dbReference type="NCBI Taxonomy" id="1884261"/>
    <lineage>
        <taxon>Eukaryota</taxon>
        <taxon>Fungi</taxon>
        <taxon>Dikarya</taxon>
        <taxon>Basidiomycota</taxon>
        <taxon>Agaricomycotina</taxon>
        <taxon>Agaricomycetes</taxon>
        <taxon>Agaricomycetidae</taxon>
        <taxon>Agaricales</taxon>
        <taxon>Pleurotineae</taxon>
        <taxon>Pterulaceae</taxon>
        <taxon>Pterulicium</taxon>
    </lineage>
</organism>
<dbReference type="InterPro" id="IPR020568">
    <property type="entry name" value="Ribosomal_Su5_D2-typ_SF"/>
</dbReference>
<dbReference type="STRING" id="1884261.A0A5C3QYP2"/>
<dbReference type="EMBL" id="ML178814">
    <property type="protein sequence ID" value="TFL07136.1"/>
    <property type="molecule type" value="Genomic_DNA"/>
</dbReference>
<gene>
    <name evidence="4" type="ORF">BDV98DRAFT_496245</name>
</gene>
<feature type="domain" description="Impact N-terminal" evidence="3">
    <location>
        <begin position="24"/>
        <end position="142"/>
    </location>
</feature>
<evidence type="ECO:0000313" key="4">
    <source>
        <dbReference type="EMBL" id="TFL07136.1"/>
    </source>
</evidence>
<keyword evidence="5" id="KW-1185">Reference proteome</keyword>
<evidence type="ECO:0000256" key="2">
    <source>
        <dbReference type="SAM" id="MobiDB-lite"/>
    </source>
</evidence>
<dbReference type="GO" id="GO:0005737">
    <property type="term" value="C:cytoplasm"/>
    <property type="evidence" value="ECO:0007669"/>
    <property type="project" value="TreeGrafter"/>
</dbReference>
<dbReference type="Gene3D" id="3.30.230.30">
    <property type="entry name" value="Impact, N-terminal domain"/>
    <property type="match status" value="1"/>
</dbReference>
<evidence type="ECO:0000259" key="3">
    <source>
        <dbReference type="Pfam" id="PF01205"/>
    </source>
</evidence>
<dbReference type="PANTHER" id="PTHR16301">
    <property type="entry name" value="IMPACT-RELATED"/>
    <property type="match status" value="1"/>
</dbReference>
<dbReference type="GO" id="GO:0006446">
    <property type="term" value="P:regulation of translational initiation"/>
    <property type="evidence" value="ECO:0007669"/>
    <property type="project" value="TreeGrafter"/>
</dbReference>
<evidence type="ECO:0000313" key="5">
    <source>
        <dbReference type="Proteomes" id="UP000305067"/>
    </source>
</evidence>
<dbReference type="InterPro" id="IPR036956">
    <property type="entry name" value="Impact_N_sf"/>
</dbReference>
<feature type="region of interest" description="Disordered" evidence="2">
    <location>
        <begin position="230"/>
        <end position="251"/>
    </location>
</feature>
<dbReference type="AlphaFoldDB" id="A0A5C3QYP2"/>